<feature type="chain" id="PRO_5046634555" evidence="7">
    <location>
        <begin position="29"/>
        <end position="381"/>
    </location>
</feature>
<dbReference type="InterPro" id="IPR036852">
    <property type="entry name" value="Peptidase_S8/S53_dom_sf"/>
</dbReference>
<dbReference type="PRINTS" id="PR00723">
    <property type="entry name" value="SUBTILISIN"/>
</dbReference>
<evidence type="ECO:0000256" key="3">
    <source>
        <dbReference type="ARBA" id="ARBA00022801"/>
    </source>
</evidence>
<feature type="transmembrane region" description="Helical" evidence="6">
    <location>
        <begin position="340"/>
        <end position="364"/>
    </location>
</feature>
<dbReference type="Gene3D" id="3.40.50.200">
    <property type="entry name" value="Peptidase S8/S53 domain"/>
    <property type="match status" value="1"/>
</dbReference>
<evidence type="ECO:0000256" key="7">
    <source>
        <dbReference type="SAM" id="SignalP"/>
    </source>
</evidence>
<dbReference type="EMBL" id="JBHSAY010000006">
    <property type="protein sequence ID" value="MFC4131447.1"/>
    <property type="molecule type" value="Genomic_DNA"/>
</dbReference>
<dbReference type="Proteomes" id="UP001595816">
    <property type="component" value="Unassembled WGS sequence"/>
</dbReference>
<keyword evidence="3" id="KW-0378">Hydrolase</keyword>
<dbReference type="InterPro" id="IPR050131">
    <property type="entry name" value="Peptidase_S8_subtilisin-like"/>
</dbReference>
<keyword evidence="4" id="KW-0720">Serine protease</keyword>
<evidence type="ECO:0000256" key="1">
    <source>
        <dbReference type="ARBA" id="ARBA00011073"/>
    </source>
</evidence>
<accession>A0ABV8LKE1</accession>
<evidence type="ECO:0000256" key="4">
    <source>
        <dbReference type="ARBA" id="ARBA00022825"/>
    </source>
</evidence>
<dbReference type="Pfam" id="PF00082">
    <property type="entry name" value="Peptidase_S8"/>
    <property type="match status" value="1"/>
</dbReference>
<comment type="similarity">
    <text evidence="1 5">Belongs to the peptidase S8 family.</text>
</comment>
<feature type="domain" description="Peptidase S8/S53" evidence="8">
    <location>
        <begin position="65"/>
        <end position="297"/>
    </location>
</feature>
<dbReference type="InterPro" id="IPR015500">
    <property type="entry name" value="Peptidase_S8_subtilisin-rel"/>
</dbReference>
<keyword evidence="10" id="KW-1185">Reference proteome</keyword>
<evidence type="ECO:0000256" key="2">
    <source>
        <dbReference type="ARBA" id="ARBA00022670"/>
    </source>
</evidence>
<evidence type="ECO:0000259" key="8">
    <source>
        <dbReference type="Pfam" id="PF00082"/>
    </source>
</evidence>
<sequence>MRRAYHAFLAGLLAGLTGLALPGQPAQAAAPCSRGRAEGVQAVPALPWAQHWLNLEQAWPLANEGAGVRVAVLDTGVDRRHPQLASAVLPGRDFVDGGDGRVDCTGHGTGVAGLIAARRDASVGFAGVAPQAHILPVRVMERVEDDVDPSIVGAGVDWAVANGARVIVVAFTLTGDSPAVRAAVGRAIARDVVVVAATGEGDDGYFPAAYDGVIGVNAIAATGVAGTQARTGAMVDLAAPGEKMTTSTPARGHTIYNGGSDLASAVVAGVAALVRAHRPDLSGAQVAARLAATADPAMGRGSAYGDGIVNPVRALSEPLTEVAPVAPERMPSPQAKTRPAVGVGPIVAAACAIGTVVVIAVVVLRRLRRRMALAWNERRPV</sequence>
<dbReference type="PROSITE" id="PS00136">
    <property type="entry name" value="SUBTILASE_ASP"/>
    <property type="match status" value="1"/>
</dbReference>
<reference evidence="10" key="1">
    <citation type="journal article" date="2019" name="Int. J. Syst. Evol. Microbiol.">
        <title>The Global Catalogue of Microorganisms (GCM) 10K type strain sequencing project: providing services to taxonomists for standard genome sequencing and annotation.</title>
        <authorList>
            <consortium name="The Broad Institute Genomics Platform"/>
            <consortium name="The Broad Institute Genome Sequencing Center for Infectious Disease"/>
            <person name="Wu L."/>
            <person name="Ma J."/>
        </authorList>
    </citation>
    <scope>NUCLEOTIDE SEQUENCE [LARGE SCALE GENOMIC DNA]</scope>
    <source>
        <strain evidence="10">CGMCC 4.7289</strain>
    </source>
</reference>
<protein>
    <submittedName>
        <fullName evidence="9">S8 family serine peptidase</fullName>
    </submittedName>
</protein>
<organism evidence="9 10">
    <name type="scientific">Hamadaea flava</name>
    <dbReference type="NCBI Taxonomy" id="1742688"/>
    <lineage>
        <taxon>Bacteria</taxon>
        <taxon>Bacillati</taxon>
        <taxon>Actinomycetota</taxon>
        <taxon>Actinomycetes</taxon>
        <taxon>Micromonosporales</taxon>
        <taxon>Micromonosporaceae</taxon>
        <taxon>Hamadaea</taxon>
    </lineage>
</organism>
<dbReference type="InterPro" id="IPR000209">
    <property type="entry name" value="Peptidase_S8/S53_dom"/>
</dbReference>
<dbReference type="InterPro" id="IPR023827">
    <property type="entry name" value="Peptidase_S8_Asp-AS"/>
</dbReference>
<dbReference type="PROSITE" id="PS51892">
    <property type="entry name" value="SUBTILASE"/>
    <property type="match status" value="1"/>
</dbReference>
<evidence type="ECO:0000256" key="5">
    <source>
        <dbReference type="PROSITE-ProRule" id="PRU01240"/>
    </source>
</evidence>
<comment type="caution">
    <text evidence="5">Lacks conserved residue(s) required for the propagation of feature annotation.</text>
</comment>
<dbReference type="PANTHER" id="PTHR43806:SF11">
    <property type="entry name" value="CEREVISIN-RELATED"/>
    <property type="match status" value="1"/>
</dbReference>
<evidence type="ECO:0000256" key="6">
    <source>
        <dbReference type="SAM" id="Phobius"/>
    </source>
</evidence>
<dbReference type="PANTHER" id="PTHR43806">
    <property type="entry name" value="PEPTIDASE S8"/>
    <property type="match status" value="1"/>
</dbReference>
<dbReference type="PROSITE" id="PS00137">
    <property type="entry name" value="SUBTILASE_HIS"/>
    <property type="match status" value="1"/>
</dbReference>
<gene>
    <name evidence="9" type="ORF">ACFOZ4_12610</name>
</gene>
<proteinExistence type="inferred from homology"/>
<feature type="signal peptide" evidence="7">
    <location>
        <begin position="1"/>
        <end position="28"/>
    </location>
</feature>
<keyword evidence="6" id="KW-1133">Transmembrane helix</keyword>
<evidence type="ECO:0000313" key="9">
    <source>
        <dbReference type="EMBL" id="MFC4131447.1"/>
    </source>
</evidence>
<evidence type="ECO:0000313" key="10">
    <source>
        <dbReference type="Proteomes" id="UP001595816"/>
    </source>
</evidence>
<keyword evidence="2" id="KW-0645">Protease</keyword>
<keyword evidence="6" id="KW-0472">Membrane</keyword>
<dbReference type="SUPFAM" id="SSF52743">
    <property type="entry name" value="Subtilisin-like"/>
    <property type="match status" value="1"/>
</dbReference>
<keyword evidence="6" id="KW-0812">Transmembrane</keyword>
<dbReference type="RefSeq" id="WP_253754981.1">
    <property type="nucleotide sequence ID" value="NZ_JAMZDZ010000001.1"/>
</dbReference>
<dbReference type="InterPro" id="IPR022398">
    <property type="entry name" value="Peptidase_S8_His-AS"/>
</dbReference>
<comment type="caution">
    <text evidence="9">The sequence shown here is derived from an EMBL/GenBank/DDBJ whole genome shotgun (WGS) entry which is preliminary data.</text>
</comment>
<name>A0ABV8LKE1_9ACTN</name>
<keyword evidence="7" id="KW-0732">Signal</keyword>